<protein>
    <submittedName>
        <fullName evidence="1">Uncharacterized protein</fullName>
    </submittedName>
</protein>
<evidence type="ECO:0000313" key="1">
    <source>
        <dbReference type="EMBL" id="AJZ75146.1"/>
    </source>
</evidence>
<keyword evidence="2" id="KW-1185">Reference proteome</keyword>
<dbReference type="STRING" id="1603555.SU86_000670"/>
<dbReference type="Proteomes" id="UP000266745">
    <property type="component" value="Chromosome"/>
</dbReference>
<evidence type="ECO:0000313" key="2">
    <source>
        <dbReference type="Proteomes" id="UP000266745"/>
    </source>
</evidence>
<name>A0A3G1B5G3_9ARCH</name>
<dbReference type="EMBL" id="CP011097">
    <property type="protein sequence ID" value="AJZ75146.1"/>
    <property type="molecule type" value="Genomic_DNA"/>
</dbReference>
<dbReference type="KEGG" id="tah:SU86_000670"/>
<reference evidence="1 2" key="1">
    <citation type="journal article" date="2016" name="Sci. Rep.">
        <title>A novel ammonia-oxidizing archaeon from wastewater treatment plant: Its enrichment, physiological and genomic characteristics.</title>
        <authorList>
            <person name="Li Y."/>
            <person name="Ding K."/>
            <person name="Wen X."/>
            <person name="Zhang B."/>
            <person name="Shen B."/>
            <person name="Yang Y."/>
        </authorList>
    </citation>
    <scope>NUCLEOTIDE SEQUENCE [LARGE SCALE GENOMIC DNA]</scope>
    <source>
        <strain evidence="1 2">SAT1</strain>
    </source>
</reference>
<organism evidence="1 2">
    <name type="scientific">Candidatus Nitrosotenuis cloacae</name>
    <dbReference type="NCBI Taxonomy" id="1603555"/>
    <lineage>
        <taxon>Archaea</taxon>
        <taxon>Nitrososphaerota</taxon>
        <taxon>Candidatus Nitrosotenuis</taxon>
    </lineage>
</organism>
<proteinExistence type="predicted"/>
<dbReference type="OrthoDB" id="10804at2157"/>
<accession>A0A3G1B5G3</accession>
<sequence length="157" mass="17888">MNFENTSLERDLGKVRMLSGLVRKKILESNPNYERKIDNLSQEELEDLDSILALAEQLVLKHYHKKEAYLLLKEFADMMKNWTMSIGEVNDQIQELLISAKSSVSEIESAQNDVSNNLSFGDKPSQNQGTINLTKSATGIYTQEYQGKSPIQYEQVI</sequence>
<dbReference type="AlphaFoldDB" id="A0A3G1B5G3"/>
<dbReference type="RefSeq" id="WP_048187578.1">
    <property type="nucleotide sequence ID" value="NZ_CP011097.1"/>
</dbReference>
<dbReference type="GeneID" id="24874890"/>
<gene>
    <name evidence="1" type="ORF">SU86_000670</name>
</gene>